<keyword evidence="2" id="KW-1185">Reference proteome</keyword>
<evidence type="ECO:0000313" key="2">
    <source>
        <dbReference type="Proteomes" id="UP000250043"/>
    </source>
</evidence>
<sequence length="184" mass="19869">MSLRASSTMLKHLGIAVETSHGTMARETLSISTGFISPANLRPVVSDIIFTLAYVFSRSGNCMSQRVALSVATLASTIGEVCTQGHLDCMSALLNPEFRRRPIHRNCMPIAAVHHPISMVVLSLRRGASLSSVHGLPFRRFIFLSSNLAGRELARVTVQFSTGAWSGALPLPGTHPWSLIAMCP</sequence>
<gene>
    <name evidence="1" type="ORF">OBBRIDRAFT_390170</name>
</gene>
<reference evidence="1 2" key="1">
    <citation type="submission" date="2016-07" db="EMBL/GenBank/DDBJ databases">
        <title>Draft genome of the white-rot fungus Obba rivulosa 3A-2.</title>
        <authorList>
            <consortium name="DOE Joint Genome Institute"/>
            <person name="Miettinen O."/>
            <person name="Riley R."/>
            <person name="Acob R."/>
            <person name="Barry K."/>
            <person name="Cullen D."/>
            <person name="De Vries R."/>
            <person name="Hainaut M."/>
            <person name="Hatakka A."/>
            <person name="Henrissat B."/>
            <person name="Hilden K."/>
            <person name="Kuo R."/>
            <person name="Labutti K."/>
            <person name="Lipzen A."/>
            <person name="Makela M.R."/>
            <person name="Sandor L."/>
            <person name="Spatafora J.W."/>
            <person name="Grigoriev I.V."/>
            <person name="Hibbett D.S."/>
        </authorList>
    </citation>
    <scope>NUCLEOTIDE SEQUENCE [LARGE SCALE GENOMIC DNA]</scope>
    <source>
        <strain evidence="1 2">3A-2</strain>
    </source>
</reference>
<organism evidence="1 2">
    <name type="scientific">Obba rivulosa</name>
    <dbReference type="NCBI Taxonomy" id="1052685"/>
    <lineage>
        <taxon>Eukaryota</taxon>
        <taxon>Fungi</taxon>
        <taxon>Dikarya</taxon>
        <taxon>Basidiomycota</taxon>
        <taxon>Agaricomycotina</taxon>
        <taxon>Agaricomycetes</taxon>
        <taxon>Polyporales</taxon>
        <taxon>Gelatoporiaceae</taxon>
        <taxon>Obba</taxon>
    </lineage>
</organism>
<protein>
    <submittedName>
        <fullName evidence="1">Uncharacterized protein</fullName>
    </submittedName>
</protein>
<evidence type="ECO:0000313" key="1">
    <source>
        <dbReference type="EMBL" id="OCH84591.1"/>
    </source>
</evidence>
<accession>A0A8E2AHI6</accession>
<name>A0A8E2AHI6_9APHY</name>
<dbReference type="EMBL" id="KV722655">
    <property type="protein sequence ID" value="OCH84591.1"/>
    <property type="molecule type" value="Genomic_DNA"/>
</dbReference>
<proteinExistence type="predicted"/>
<dbReference type="Proteomes" id="UP000250043">
    <property type="component" value="Unassembled WGS sequence"/>
</dbReference>
<dbReference type="AlphaFoldDB" id="A0A8E2AHI6"/>